<evidence type="ECO:0000313" key="10">
    <source>
        <dbReference type="Proteomes" id="UP000095284"/>
    </source>
</evidence>
<dbReference type="AlphaFoldDB" id="A0A1I7SS67"/>
<dbReference type="FunFam" id="2.60.40.820:FF:000010">
    <property type="entry name" value="T-box transcription factor TBX6"/>
    <property type="match status" value="1"/>
</dbReference>
<sequence length="559" mass="62184">MNTSSQSTSSQPSLPGLNPDFQMLFPFLQNQLPFPMLPHQLMANNPMAMPFMRGGNPAGPPFGGLQWSNEDDGVKDDPSIELEDKDLWDRFSDCTNEMIITKSGRRMFPSVKVKIKGLDPKSKYFVMLDIVAVDQHRYKFHNSKWGLAGKADPEVHKPIHVHPDSPQDGETWMKKGASFSRVKVTNNMTNKNEFDFQTVLNSMHKYQPRVHIARCNSMEQLKLTMWKTFTFPETVFIAVTAYQNEKVTQLKIDNNPFAKGFRDTGAGRREKKRHLNESGSTSGYSPNPDSKFRFNLDDSDDDETPAKRPRSSSSNDLNHSGSSKSPSSGSGKMFNSPSENGQSASLNNGQRRDNQFMPLRQLPFPMPGMAGRKDMPFGFPPFGPLMPCYPPFPGQQQGNGVFPPANPEMLAMLMHQQLLRNGFNPLAAAMVNKFAQLQRQNMENLKRNAAMGEASSSTEQTTENSSVERVASEAPSEAPETNSASPSNKTTPEVRSELTVADIRPESEEHHSDDDVKLPKLETKSFSSSPTPEPTKETPSPTFPANVKKSFGVTDILSA</sequence>
<dbReference type="PROSITE" id="PS01264">
    <property type="entry name" value="TBOX_2"/>
    <property type="match status" value="1"/>
</dbReference>
<dbReference type="SMART" id="SM00425">
    <property type="entry name" value="TBOX"/>
    <property type="match status" value="1"/>
</dbReference>
<evidence type="ECO:0000256" key="1">
    <source>
        <dbReference type="ARBA" id="ARBA00004123"/>
    </source>
</evidence>
<feature type="compositionally biased region" description="Polar residues" evidence="8">
    <location>
        <begin position="277"/>
        <end position="288"/>
    </location>
</feature>
<dbReference type="GO" id="GO:0000978">
    <property type="term" value="F:RNA polymerase II cis-regulatory region sequence-specific DNA binding"/>
    <property type="evidence" value="ECO:0007669"/>
    <property type="project" value="InterPro"/>
</dbReference>
<dbReference type="GO" id="GO:0001708">
    <property type="term" value="P:cell fate specification"/>
    <property type="evidence" value="ECO:0007669"/>
    <property type="project" value="TreeGrafter"/>
</dbReference>
<evidence type="ECO:0000256" key="7">
    <source>
        <dbReference type="PROSITE-ProRule" id="PRU00201"/>
    </source>
</evidence>
<dbReference type="WBParaSite" id="BXY_1588400.1">
    <property type="protein sequence ID" value="BXY_1588400.1"/>
    <property type="gene ID" value="BXY_1588400"/>
</dbReference>
<name>A0A1I7SS67_BURXY</name>
<feature type="compositionally biased region" description="Polar residues" evidence="8">
    <location>
        <begin position="479"/>
        <end position="493"/>
    </location>
</feature>
<keyword evidence="3" id="KW-0805">Transcription regulation</keyword>
<dbReference type="InterPro" id="IPR001699">
    <property type="entry name" value="TF_T-box"/>
</dbReference>
<dbReference type="InterPro" id="IPR018186">
    <property type="entry name" value="TF_T-box_CS"/>
</dbReference>
<evidence type="ECO:0000256" key="4">
    <source>
        <dbReference type="ARBA" id="ARBA00023125"/>
    </source>
</evidence>
<dbReference type="InterPro" id="IPR046360">
    <property type="entry name" value="T-box_DNA-bd"/>
</dbReference>
<accession>A0A1I7SS67</accession>
<dbReference type="PROSITE" id="PS01283">
    <property type="entry name" value="TBOX_1"/>
    <property type="match status" value="1"/>
</dbReference>
<keyword evidence="4 7" id="KW-0238">DNA-binding</keyword>
<dbReference type="PANTHER" id="PTHR11267:SF198">
    <property type="entry name" value="T-BOX TRANSCRIPTION FACTOR TBX6L"/>
    <property type="match status" value="1"/>
</dbReference>
<dbReference type="InterPro" id="IPR008967">
    <property type="entry name" value="p53-like_TF_DNA-bd_sf"/>
</dbReference>
<dbReference type="PANTHER" id="PTHR11267">
    <property type="entry name" value="T-BOX PROTEIN-RELATED"/>
    <property type="match status" value="1"/>
</dbReference>
<proteinExistence type="predicted"/>
<dbReference type="SUPFAM" id="SSF49417">
    <property type="entry name" value="p53-like transcription factors"/>
    <property type="match status" value="1"/>
</dbReference>
<dbReference type="Gene3D" id="2.60.40.820">
    <property type="entry name" value="Transcription factor, T-box"/>
    <property type="match status" value="1"/>
</dbReference>
<evidence type="ECO:0000256" key="2">
    <source>
        <dbReference type="ARBA" id="ARBA00022473"/>
    </source>
</evidence>
<protein>
    <submittedName>
        <fullName evidence="11">T-box domain-containing protein</fullName>
    </submittedName>
</protein>
<keyword evidence="6 7" id="KW-0539">Nucleus</keyword>
<dbReference type="GO" id="GO:0005634">
    <property type="term" value="C:nucleus"/>
    <property type="evidence" value="ECO:0007669"/>
    <property type="project" value="UniProtKB-SubCell"/>
</dbReference>
<dbReference type="GO" id="GO:0000981">
    <property type="term" value="F:DNA-binding transcription factor activity, RNA polymerase II-specific"/>
    <property type="evidence" value="ECO:0007669"/>
    <property type="project" value="TreeGrafter"/>
</dbReference>
<evidence type="ECO:0000256" key="3">
    <source>
        <dbReference type="ARBA" id="ARBA00023015"/>
    </source>
</evidence>
<dbReference type="Proteomes" id="UP000095284">
    <property type="component" value="Unplaced"/>
</dbReference>
<evidence type="ECO:0000256" key="8">
    <source>
        <dbReference type="SAM" id="MobiDB-lite"/>
    </source>
</evidence>
<evidence type="ECO:0000256" key="6">
    <source>
        <dbReference type="ARBA" id="ARBA00023242"/>
    </source>
</evidence>
<dbReference type="eggNOG" id="KOG3585">
    <property type="taxonomic scope" value="Eukaryota"/>
</dbReference>
<organism evidence="10 11">
    <name type="scientific">Bursaphelenchus xylophilus</name>
    <name type="common">Pinewood nematode worm</name>
    <name type="synonym">Aphelenchoides xylophilus</name>
    <dbReference type="NCBI Taxonomy" id="6326"/>
    <lineage>
        <taxon>Eukaryota</taxon>
        <taxon>Metazoa</taxon>
        <taxon>Ecdysozoa</taxon>
        <taxon>Nematoda</taxon>
        <taxon>Chromadorea</taxon>
        <taxon>Rhabditida</taxon>
        <taxon>Tylenchina</taxon>
        <taxon>Tylenchomorpha</taxon>
        <taxon>Aphelenchoidea</taxon>
        <taxon>Aphelenchoididae</taxon>
        <taxon>Bursaphelenchus</taxon>
    </lineage>
</organism>
<keyword evidence="5" id="KW-0804">Transcription</keyword>
<keyword evidence="2" id="KW-0217">Developmental protein</keyword>
<dbReference type="PROSITE" id="PS50252">
    <property type="entry name" value="TBOX_3"/>
    <property type="match status" value="1"/>
</dbReference>
<dbReference type="Pfam" id="PF00907">
    <property type="entry name" value="T-box"/>
    <property type="match status" value="1"/>
</dbReference>
<dbReference type="PRINTS" id="PR00937">
    <property type="entry name" value="TBOX"/>
</dbReference>
<feature type="domain" description="T-box" evidence="9">
    <location>
        <begin position="82"/>
        <end position="263"/>
    </location>
</feature>
<evidence type="ECO:0000313" key="11">
    <source>
        <dbReference type="WBParaSite" id="BXY_1588400.1"/>
    </source>
</evidence>
<comment type="subcellular location">
    <subcellularLocation>
        <location evidence="1 7">Nucleus</location>
    </subcellularLocation>
</comment>
<feature type="region of interest" description="Disordered" evidence="8">
    <location>
        <begin position="447"/>
        <end position="559"/>
    </location>
</feature>
<dbReference type="GO" id="GO:0000785">
    <property type="term" value="C:chromatin"/>
    <property type="evidence" value="ECO:0007669"/>
    <property type="project" value="TreeGrafter"/>
</dbReference>
<dbReference type="GO" id="GO:0045893">
    <property type="term" value="P:positive regulation of DNA-templated transcription"/>
    <property type="evidence" value="ECO:0007669"/>
    <property type="project" value="InterPro"/>
</dbReference>
<feature type="compositionally biased region" description="Low complexity" evidence="8">
    <location>
        <begin position="311"/>
        <end position="332"/>
    </location>
</feature>
<comment type="caution">
    <text evidence="7">Lacks conserved residue(s) required for the propagation of feature annotation.</text>
</comment>
<feature type="region of interest" description="Disordered" evidence="8">
    <location>
        <begin position="256"/>
        <end position="350"/>
    </location>
</feature>
<feature type="compositionally biased region" description="Basic and acidic residues" evidence="8">
    <location>
        <begin position="503"/>
        <end position="523"/>
    </location>
</feature>
<evidence type="ECO:0000259" key="9">
    <source>
        <dbReference type="PROSITE" id="PS50252"/>
    </source>
</evidence>
<evidence type="ECO:0000256" key="5">
    <source>
        <dbReference type="ARBA" id="ARBA00023163"/>
    </source>
</evidence>
<dbReference type="InterPro" id="IPR036960">
    <property type="entry name" value="T-box_sf"/>
</dbReference>
<feature type="compositionally biased region" description="Low complexity" evidence="8">
    <location>
        <begin position="453"/>
        <end position="465"/>
    </location>
</feature>
<reference evidence="11" key="1">
    <citation type="submission" date="2016-11" db="UniProtKB">
        <authorList>
            <consortium name="WormBaseParasite"/>
        </authorList>
    </citation>
    <scope>IDENTIFICATION</scope>
</reference>
<feature type="compositionally biased region" description="Polar residues" evidence="8">
    <location>
        <begin position="333"/>
        <end position="349"/>
    </location>
</feature>